<dbReference type="AlphaFoldDB" id="A0A1T4ZT69"/>
<dbReference type="EMBL" id="FUYN01000001">
    <property type="protein sequence ID" value="SKB25940.1"/>
    <property type="molecule type" value="Genomic_DNA"/>
</dbReference>
<keyword evidence="1" id="KW-0812">Transmembrane</keyword>
<feature type="transmembrane region" description="Helical" evidence="1">
    <location>
        <begin position="108"/>
        <end position="138"/>
    </location>
</feature>
<sequence>MSTKDIVIVIDSLQNRIQKYPQLGNKKDKFYNLLENIKNEYKKLEVPDNLLEVYNSLVKKGKELNNKFSATANAKEVKDQVEYYIRYLNAALGDLRNEVGWVNVYQRWFLFTSILFLVLSPQWFGFVLPALFFVPIFLGSRGLKARSVNGFYMSLSVAPIGFMTGTVWAKNGLYVMGNMATAIANNMAQTGRSQGFATALTVVPPILGVILVISSIVMAYKGYKAKHLFV</sequence>
<feature type="transmembrane region" description="Helical" evidence="1">
    <location>
        <begin position="150"/>
        <end position="169"/>
    </location>
</feature>
<dbReference type="OrthoDB" id="1956705at2"/>
<evidence type="ECO:0000313" key="2">
    <source>
        <dbReference type="EMBL" id="SKB25940.1"/>
    </source>
</evidence>
<dbReference type="RefSeq" id="WP_079588366.1">
    <property type="nucleotide sequence ID" value="NZ_FUYN01000001.1"/>
</dbReference>
<keyword evidence="1" id="KW-0472">Membrane</keyword>
<keyword evidence="1" id="KW-1133">Transmembrane helix</keyword>
<gene>
    <name evidence="2" type="ORF">SAMN02745120_0365</name>
</gene>
<organism evidence="2 3">
    <name type="scientific">Acetoanaerobium noterae</name>
    <dbReference type="NCBI Taxonomy" id="745369"/>
    <lineage>
        <taxon>Bacteria</taxon>
        <taxon>Bacillati</taxon>
        <taxon>Bacillota</taxon>
        <taxon>Clostridia</taxon>
        <taxon>Peptostreptococcales</taxon>
        <taxon>Filifactoraceae</taxon>
        <taxon>Acetoanaerobium</taxon>
    </lineage>
</organism>
<feature type="transmembrane region" description="Helical" evidence="1">
    <location>
        <begin position="196"/>
        <end position="220"/>
    </location>
</feature>
<evidence type="ECO:0000313" key="3">
    <source>
        <dbReference type="Proteomes" id="UP000243406"/>
    </source>
</evidence>
<name>A0A1T4ZT69_9FIRM</name>
<keyword evidence="3" id="KW-1185">Reference proteome</keyword>
<dbReference type="Proteomes" id="UP000243406">
    <property type="component" value="Unassembled WGS sequence"/>
</dbReference>
<proteinExistence type="predicted"/>
<accession>A0A1T4ZT69</accession>
<protein>
    <submittedName>
        <fullName evidence="2">Uncharacterized protein</fullName>
    </submittedName>
</protein>
<reference evidence="3" key="1">
    <citation type="submission" date="2017-02" db="EMBL/GenBank/DDBJ databases">
        <authorList>
            <person name="Varghese N."/>
            <person name="Submissions S."/>
        </authorList>
    </citation>
    <scope>NUCLEOTIDE SEQUENCE [LARGE SCALE GENOMIC DNA]</scope>
    <source>
        <strain evidence="3">ATCC 35199</strain>
    </source>
</reference>
<evidence type="ECO:0000256" key="1">
    <source>
        <dbReference type="SAM" id="Phobius"/>
    </source>
</evidence>